<keyword evidence="3" id="KW-1185">Reference proteome</keyword>
<feature type="region of interest" description="Disordered" evidence="1">
    <location>
        <begin position="51"/>
        <end position="73"/>
    </location>
</feature>
<evidence type="ECO:0000256" key="1">
    <source>
        <dbReference type="SAM" id="MobiDB-lite"/>
    </source>
</evidence>
<evidence type="ECO:0000313" key="2">
    <source>
        <dbReference type="EMBL" id="GGL13107.1"/>
    </source>
</evidence>
<comment type="caution">
    <text evidence="2">The sequence shown here is derived from an EMBL/GenBank/DDBJ whole genome shotgun (WGS) entry which is preliminary data.</text>
</comment>
<sequence>MNKSKSFPVKWQIIAARTGGTFRPISVSWIVAVGEFGGEAAGPAGGKLASANISRRGSFGNPKRASPGCRCSRRPQHGCPVEIELLGGRPAVDSFGPVGRVTR</sequence>
<dbReference type="EMBL" id="BMMH01000005">
    <property type="protein sequence ID" value="GGL13107.1"/>
    <property type="molecule type" value="Genomic_DNA"/>
</dbReference>
<dbReference type="AlphaFoldDB" id="A0A917VS35"/>
<accession>A0A917VS35</accession>
<reference evidence="2" key="2">
    <citation type="submission" date="2020-09" db="EMBL/GenBank/DDBJ databases">
        <authorList>
            <person name="Sun Q."/>
            <person name="Zhou Y."/>
        </authorList>
    </citation>
    <scope>NUCLEOTIDE SEQUENCE</scope>
    <source>
        <strain evidence="2">CGMCC 4.3508</strain>
    </source>
</reference>
<proteinExistence type="predicted"/>
<dbReference type="Proteomes" id="UP000638263">
    <property type="component" value="Unassembled WGS sequence"/>
</dbReference>
<organism evidence="2 3">
    <name type="scientific">Nocardia jinanensis</name>
    <dbReference type="NCBI Taxonomy" id="382504"/>
    <lineage>
        <taxon>Bacteria</taxon>
        <taxon>Bacillati</taxon>
        <taxon>Actinomycetota</taxon>
        <taxon>Actinomycetes</taxon>
        <taxon>Mycobacteriales</taxon>
        <taxon>Nocardiaceae</taxon>
        <taxon>Nocardia</taxon>
    </lineage>
</organism>
<reference evidence="2" key="1">
    <citation type="journal article" date="2014" name="Int. J. Syst. Evol. Microbiol.">
        <title>Complete genome sequence of Corynebacterium casei LMG S-19264T (=DSM 44701T), isolated from a smear-ripened cheese.</title>
        <authorList>
            <consortium name="US DOE Joint Genome Institute (JGI-PGF)"/>
            <person name="Walter F."/>
            <person name="Albersmeier A."/>
            <person name="Kalinowski J."/>
            <person name="Ruckert C."/>
        </authorList>
    </citation>
    <scope>NUCLEOTIDE SEQUENCE</scope>
    <source>
        <strain evidence="2">CGMCC 4.3508</strain>
    </source>
</reference>
<name>A0A917VS35_9NOCA</name>
<gene>
    <name evidence="2" type="ORF">GCM10011588_29420</name>
</gene>
<evidence type="ECO:0000313" key="3">
    <source>
        <dbReference type="Proteomes" id="UP000638263"/>
    </source>
</evidence>
<protein>
    <submittedName>
        <fullName evidence="2">Uncharacterized protein</fullName>
    </submittedName>
</protein>